<dbReference type="GO" id="GO:0016787">
    <property type="term" value="F:hydrolase activity"/>
    <property type="evidence" value="ECO:0007669"/>
    <property type="project" value="UniProtKB-KW"/>
</dbReference>
<evidence type="ECO:0000256" key="3">
    <source>
        <dbReference type="ARBA" id="ARBA00022722"/>
    </source>
</evidence>
<name>A0A9X8RLF6_CLODI</name>
<dbReference type="PANTHER" id="PTHR30194:SF3">
    <property type="entry name" value="CROSSOVER JUNCTION ENDODEOXYRIBONUCLEASE RUVC"/>
    <property type="match status" value="1"/>
</dbReference>
<accession>A0A9X8RLF6</accession>
<dbReference type="Gene3D" id="3.30.420.10">
    <property type="entry name" value="Ribonuclease H-like superfamily/Ribonuclease H"/>
    <property type="match status" value="1"/>
</dbReference>
<evidence type="ECO:0000256" key="2">
    <source>
        <dbReference type="ARBA" id="ARBA00022490"/>
    </source>
</evidence>
<dbReference type="EMBL" id="FUPS01000014">
    <property type="protein sequence ID" value="SJS97387.1"/>
    <property type="molecule type" value="Genomic_DNA"/>
</dbReference>
<keyword evidence="7" id="KW-0378">Hydrolase</keyword>
<evidence type="ECO:0000313" key="13">
    <source>
        <dbReference type="Proteomes" id="UP000189137"/>
    </source>
</evidence>
<organism evidence="12 13">
    <name type="scientific">Clostridioides difficile</name>
    <name type="common">Peptoclostridium difficile</name>
    <dbReference type="NCBI Taxonomy" id="1496"/>
    <lineage>
        <taxon>Bacteria</taxon>
        <taxon>Bacillati</taxon>
        <taxon>Bacillota</taxon>
        <taxon>Clostridia</taxon>
        <taxon>Peptostreptococcales</taxon>
        <taxon>Peptostreptococcaceae</taxon>
        <taxon>Clostridioides</taxon>
    </lineage>
</organism>
<evidence type="ECO:0000256" key="5">
    <source>
        <dbReference type="ARBA" id="ARBA00022759"/>
    </source>
</evidence>
<dbReference type="AlphaFoldDB" id="A0A9X8RLF6"/>
<dbReference type="Pfam" id="PF02075">
    <property type="entry name" value="RuvC"/>
    <property type="match status" value="1"/>
</dbReference>
<evidence type="ECO:0000256" key="7">
    <source>
        <dbReference type="ARBA" id="ARBA00022801"/>
    </source>
</evidence>
<comment type="caution">
    <text evidence="12">The sequence shown here is derived from an EMBL/GenBank/DDBJ whole genome shotgun (WGS) entry which is preliminary data.</text>
</comment>
<dbReference type="PANTHER" id="PTHR30194">
    <property type="entry name" value="CROSSOVER JUNCTION ENDODEOXYRIBONUCLEASE RUVC"/>
    <property type="match status" value="1"/>
</dbReference>
<evidence type="ECO:0000313" key="12">
    <source>
        <dbReference type="EMBL" id="SJS97387.1"/>
    </source>
</evidence>
<evidence type="ECO:0000256" key="8">
    <source>
        <dbReference type="ARBA" id="ARBA00022842"/>
    </source>
</evidence>
<sequence length="164" mass="18835">MVLALDISMSSTGWAVINRNKKVLKYGKIVTKKDKFKSEDERMCYICNTIQELIITHNIQIVLVEDQFTSRNSKTILSLRKLLGAIMRTVKLNNIEIEYMYPVSIRKYLMNSGKAKKEEVAAYVRENIIDIGEYIDRTCKAKTSDIYDAIALGIAYLNKLNTNK</sequence>
<keyword evidence="2" id="KW-0963">Cytoplasm</keyword>
<evidence type="ECO:0000256" key="1">
    <source>
        <dbReference type="ARBA" id="ARBA00009518"/>
    </source>
</evidence>
<keyword evidence="5" id="KW-0255">Endonuclease</keyword>
<dbReference type="Proteomes" id="UP000189137">
    <property type="component" value="Unassembled WGS sequence"/>
</dbReference>
<dbReference type="GO" id="GO:0006281">
    <property type="term" value="P:DNA repair"/>
    <property type="evidence" value="ECO:0007669"/>
    <property type="project" value="UniProtKB-KW"/>
</dbReference>
<reference evidence="12 13" key="1">
    <citation type="submission" date="2017-02" db="EMBL/GenBank/DDBJ databases">
        <authorList>
            <consortium name="Pathogen Informatics"/>
        </authorList>
    </citation>
    <scope>NUCLEOTIDE SEQUENCE [LARGE SCALE GENOMIC DNA]</scope>
    <source>
        <strain evidence="12 13">VRECD0157</strain>
    </source>
</reference>
<gene>
    <name evidence="12" type="ORF">SAMEA3375112_03295</name>
</gene>
<proteinExistence type="inferred from homology"/>
<dbReference type="GO" id="GO:0046872">
    <property type="term" value="F:metal ion binding"/>
    <property type="evidence" value="ECO:0007669"/>
    <property type="project" value="UniProtKB-KW"/>
</dbReference>
<dbReference type="InterPro" id="IPR012337">
    <property type="entry name" value="RNaseH-like_sf"/>
</dbReference>
<keyword evidence="9" id="KW-0238">DNA-binding</keyword>
<dbReference type="GO" id="GO:0004520">
    <property type="term" value="F:DNA endonuclease activity"/>
    <property type="evidence" value="ECO:0007669"/>
    <property type="project" value="InterPro"/>
</dbReference>
<evidence type="ECO:0000256" key="10">
    <source>
        <dbReference type="ARBA" id="ARBA00023172"/>
    </source>
</evidence>
<dbReference type="GO" id="GO:0006310">
    <property type="term" value="P:DNA recombination"/>
    <property type="evidence" value="ECO:0007669"/>
    <property type="project" value="UniProtKB-KW"/>
</dbReference>
<keyword evidence="6" id="KW-0227">DNA damage</keyword>
<keyword evidence="3" id="KW-0540">Nuclease</keyword>
<dbReference type="GO" id="GO:0003677">
    <property type="term" value="F:DNA binding"/>
    <property type="evidence" value="ECO:0007669"/>
    <property type="project" value="UniProtKB-KW"/>
</dbReference>
<dbReference type="InterPro" id="IPR002176">
    <property type="entry name" value="X-over_junc_endoDNase_RuvC"/>
</dbReference>
<keyword evidence="11" id="KW-0234">DNA repair</keyword>
<keyword evidence="4" id="KW-0479">Metal-binding</keyword>
<keyword evidence="10" id="KW-0233">DNA recombination</keyword>
<evidence type="ECO:0000256" key="4">
    <source>
        <dbReference type="ARBA" id="ARBA00022723"/>
    </source>
</evidence>
<comment type="similarity">
    <text evidence="1">Belongs to the RuvC family.</text>
</comment>
<evidence type="ECO:0000256" key="11">
    <source>
        <dbReference type="ARBA" id="ARBA00023204"/>
    </source>
</evidence>
<dbReference type="SUPFAM" id="SSF53098">
    <property type="entry name" value="Ribonuclease H-like"/>
    <property type="match status" value="1"/>
</dbReference>
<dbReference type="InterPro" id="IPR036397">
    <property type="entry name" value="RNaseH_sf"/>
</dbReference>
<keyword evidence="8" id="KW-0460">Magnesium</keyword>
<dbReference type="RefSeq" id="WP_021402137.1">
    <property type="nucleotide sequence ID" value="NZ_CP149699.1"/>
</dbReference>
<evidence type="ECO:0000256" key="6">
    <source>
        <dbReference type="ARBA" id="ARBA00022763"/>
    </source>
</evidence>
<protein>
    <submittedName>
        <fullName evidence="12">Holliday junction resolvase</fullName>
    </submittedName>
</protein>
<evidence type="ECO:0000256" key="9">
    <source>
        <dbReference type="ARBA" id="ARBA00023125"/>
    </source>
</evidence>